<evidence type="ECO:0000313" key="2">
    <source>
        <dbReference type="EMBL" id="AET32385.1"/>
    </source>
</evidence>
<keyword evidence="1" id="KW-0472">Membrane</keyword>
<gene>
    <name evidence="2" type="ORF">P186_0944</name>
</gene>
<proteinExistence type="predicted"/>
<evidence type="ECO:0000256" key="1">
    <source>
        <dbReference type="SAM" id="Phobius"/>
    </source>
</evidence>
<dbReference type="Proteomes" id="UP000005867">
    <property type="component" value="Chromosome"/>
</dbReference>
<dbReference type="BioCyc" id="PSP1104324:GJSN-924-MONOMER"/>
<accession>G7VBF5</accession>
<organism evidence="2 3">
    <name type="scientific">Pyrobaculum ferrireducens</name>
    <dbReference type="NCBI Taxonomy" id="1104324"/>
    <lineage>
        <taxon>Archaea</taxon>
        <taxon>Thermoproteota</taxon>
        <taxon>Thermoprotei</taxon>
        <taxon>Thermoproteales</taxon>
        <taxon>Thermoproteaceae</taxon>
        <taxon>Pyrobaculum</taxon>
    </lineage>
</organism>
<dbReference type="STRING" id="1104324.P186_0944"/>
<feature type="transmembrane region" description="Helical" evidence="1">
    <location>
        <begin position="14"/>
        <end position="32"/>
    </location>
</feature>
<dbReference type="HOGENOM" id="CLU_3075507_0_0_2"/>
<evidence type="ECO:0000313" key="3">
    <source>
        <dbReference type="Proteomes" id="UP000005867"/>
    </source>
</evidence>
<keyword evidence="1" id="KW-1133">Transmembrane helix</keyword>
<dbReference type="AlphaFoldDB" id="G7VBF5"/>
<dbReference type="KEGG" id="pyr:P186_0944"/>
<keyword evidence="1" id="KW-0812">Transmembrane</keyword>
<keyword evidence="3" id="KW-1185">Reference proteome</keyword>
<reference evidence="2 3" key="1">
    <citation type="journal article" date="2012" name="J. Bacteriol.">
        <title>Complete genome sequence of strain 1860, a crenarchaeon of the genus pyrobaculum able to grow with various electron acceptors.</title>
        <authorList>
            <person name="Mardanov A.V."/>
            <person name="Gumerov V.M."/>
            <person name="Slobodkina G.B."/>
            <person name="Beletsky A.V."/>
            <person name="Bonch-Osmolovskaya E.A."/>
            <person name="Ravin N.V."/>
            <person name="Skryabin K.G."/>
        </authorList>
    </citation>
    <scope>NUCLEOTIDE SEQUENCE [LARGE SCALE GENOMIC DNA]</scope>
    <source>
        <strain evidence="2 3">1860</strain>
    </source>
</reference>
<protein>
    <submittedName>
        <fullName evidence="2">Uncharacterized protein</fullName>
    </submittedName>
</protein>
<dbReference type="EMBL" id="CP003098">
    <property type="protein sequence ID" value="AET32385.1"/>
    <property type="molecule type" value="Genomic_DNA"/>
</dbReference>
<name>G7VBF5_9CREN</name>
<sequence>MVSFNPLFEIPRRIGPQLYTALVPMGLSILFLRYCTGRRAVKPLDVDFQSSF</sequence>